<dbReference type="Pfam" id="PF10350">
    <property type="entry name" value="DUF2428"/>
    <property type="match status" value="1"/>
</dbReference>
<dbReference type="STRING" id="121845.A0A1S4EHT2"/>
<evidence type="ECO:0000259" key="3">
    <source>
        <dbReference type="Pfam" id="PF10350"/>
    </source>
</evidence>
<protein>
    <submittedName>
        <fullName evidence="6">Uncharacterized protein LOC103514320</fullName>
    </submittedName>
</protein>
<accession>A0A1S4EHT2</accession>
<name>A0A1S4EHT2_DIACI</name>
<dbReference type="PANTHER" id="PTHR14387:SF0">
    <property type="entry name" value="DUF2428 DOMAIN-CONTAINING PROTEIN"/>
    <property type="match status" value="1"/>
</dbReference>
<dbReference type="InterPro" id="IPR011989">
    <property type="entry name" value="ARM-like"/>
</dbReference>
<dbReference type="GO" id="GO:0030488">
    <property type="term" value="P:tRNA methylation"/>
    <property type="evidence" value="ECO:0007669"/>
    <property type="project" value="TreeGrafter"/>
</dbReference>
<dbReference type="Pfam" id="PF25151">
    <property type="entry name" value="TPR_Trm732_C"/>
    <property type="match status" value="1"/>
</dbReference>
<evidence type="ECO:0000313" key="6">
    <source>
        <dbReference type="RefSeq" id="XP_017301755.1"/>
    </source>
</evidence>
<dbReference type="Gene3D" id="1.25.10.10">
    <property type="entry name" value="Leucine-rich Repeat Variant"/>
    <property type="match status" value="1"/>
</dbReference>
<feature type="domain" description="tRNA (32-2'-O)-methyltransferase regulator THADA-like C-terminal TPR repeats region" evidence="4">
    <location>
        <begin position="802"/>
        <end position="924"/>
    </location>
</feature>
<evidence type="ECO:0000313" key="5">
    <source>
        <dbReference type="Proteomes" id="UP000079169"/>
    </source>
</evidence>
<dbReference type="PaxDb" id="121845-A0A1S4EHT2"/>
<dbReference type="PANTHER" id="PTHR14387">
    <property type="entry name" value="THADA/DEATH RECEPTOR INTERACTING PROTEIN"/>
    <property type="match status" value="1"/>
</dbReference>
<sequence>MDQNLLLCESFIKCLKQKNSEVNKEKFWHFLTNVSCTLKSKYYMMGVCFLSDFYYEDVLDSWLIDNMVYSLSRSYLVTAGAWCHKVLVKNVLTEEKWKNTFLEKVIDLVCYSDICIRQNVCNYWLPTAIKYYPNIIQLLYDRVIEKYNVIQKHCWVTKEMYCKNRNIDELQRYLHSVILIVKLERPAKFNTITYNCVQEALKCSDELIRGDAFLCCQTFNGVKSHVPMQGMSAESCQVFQDIFQFLEENINCDDANLRQTIYKVFKNYVRNTEGQFHKCAVPIDLVVRTKGTSEPFKLPDFMDNYVEQYSRLYTFFIGNLADGSNYQRLITTLNLLNILLENMQPHMTENQKKKRKPTIDYLREIGKWNFESSECRERLFNCLKDDTNDVRSMAKHVLQCYFNYTKEEVSLFLTNLQSSLRMSQSNVFYTAESGAYAVAVLVNLFYKAQYDRMELRNSLSQVLNCSMDSDELDALCKAVTELGLNSNLDKSLEHNLFSTYFLNQCLVQSEFLQKDILLAVKNRNSLHGSLTTLMLLLTDPTSPEFCGLDPNQVQSLLNLLNETCLYLLDILCMKSRSTNFAPSFGEMGEAMNSLINVTDDTEQLTLTPAHQTLFNCIWMNLKICCTFASELAVAYRNELSRDQIVFSCGIVSHVLHKCRHKGAIQNAGLALANIVSKCLYQDPYPLELLQYTLKSVLECTVGGTVSRKSAGVAILVHKLLASNHSMKEKLFTTAMEKILEVANSPVLPSEETLKVDLPQAIAFHMLQFLVADSGLRVTMAAYLEQITMVCFEKMNCKEWTVRNAALQVFGVLLPKLVGTKKQDSENQSSNVAFEEFFYQLPDIGNCLKSVLSSVNDTNTSVLVSALTLLSRLKTTGDLFHVKQDYMALKEFLSDIFPALLSSNIYTVRFLTANCYVNILHKHTDLQEHFEMILLSCLEFIFGSQALVDNFHSPNIKSFLNNKLNYKIVNENHLHGSLLTLENLKEKLHLENLKLDSEFLVELLVFLNSDIPCVVNIKFSTYSLLFKIFRHENEFFGPKINPKKNPLDLLSCLLVSNDVKAQIGWKLYVQEVIKFHMFNSLFISDNIDYNYIVHLIHTLRQESDALNDVLLYLSHLLKDFSTKTKLEMSEKYSNNEQNAKSRNRNQQAQSCIKAILKIACTLQVSKICLEQVFNIVIQIYSIFIDDEQLRTISPSSLIDTEFLDIGSTLFENNCSKKSIEYTCPLVLPVLSICALFAHSEERTTEMNTLLKKIGNLSNTFIYNENCNEEFRLSAAMSMSILYKHFHYKSLYAKDLTMNAIHLLQDEVYEVRQEITYFVRNLQRSLSDNPQSCLLLKNPYVCLFSLLSPSFTNYVDFHVLLEVLSHILFINDLDIERYYEDAEFCNPFDHNIRNFYSEPIFVAQYAKTLFCTKITANRNEINKSELSKLLDKYNIYVEEYSSNVHLNEQGRVKMELLKEVALSMKNILQHLDASSVDSV</sequence>
<organism evidence="5 6">
    <name type="scientific">Diaphorina citri</name>
    <name type="common">Asian citrus psyllid</name>
    <dbReference type="NCBI Taxonomy" id="121845"/>
    <lineage>
        <taxon>Eukaryota</taxon>
        <taxon>Metazoa</taxon>
        <taxon>Ecdysozoa</taxon>
        <taxon>Arthropoda</taxon>
        <taxon>Hexapoda</taxon>
        <taxon>Insecta</taxon>
        <taxon>Pterygota</taxon>
        <taxon>Neoptera</taxon>
        <taxon>Paraneoptera</taxon>
        <taxon>Hemiptera</taxon>
        <taxon>Sternorrhyncha</taxon>
        <taxon>Psylloidea</taxon>
        <taxon>Psyllidae</taxon>
        <taxon>Diaphorininae</taxon>
        <taxon>Diaphorina</taxon>
    </lineage>
</organism>
<evidence type="ECO:0000259" key="4">
    <source>
        <dbReference type="Pfam" id="PF25151"/>
    </source>
</evidence>
<gene>
    <name evidence="6" type="primary">LOC103514320</name>
</gene>
<comment type="similarity">
    <text evidence="1">Belongs to the THADA family.</text>
</comment>
<dbReference type="InterPro" id="IPR019442">
    <property type="entry name" value="THADA/TRM732_DUF2428"/>
</dbReference>
<dbReference type="GeneID" id="103514320"/>
<dbReference type="GO" id="GO:0005829">
    <property type="term" value="C:cytosol"/>
    <property type="evidence" value="ECO:0007669"/>
    <property type="project" value="TreeGrafter"/>
</dbReference>
<dbReference type="RefSeq" id="XP_017301755.1">
    <property type="nucleotide sequence ID" value="XM_017446266.1"/>
</dbReference>
<evidence type="ECO:0000256" key="1">
    <source>
        <dbReference type="ARBA" id="ARBA00010409"/>
    </source>
</evidence>
<proteinExistence type="inferred from homology"/>
<keyword evidence="5" id="KW-1185">Reference proteome</keyword>
<dbReference type="SUPFAM" id="SSF48371">
    <property type="entry name" value="ARM repeat"/>
    <property type="match status" value="2"/>
</dbReference>
<keyword evidence="2" id="KW-0819">tRNA processing</keyword>
<dbReference type="InterPro" id="IPR016024">
    <property type="entry name" value="ARM-type_fold"/>
</dbReference>
<dbReference type="KEGG" id="dci:103514320"/>
<evidence type="ECO:0000256" key="2">
    <source>
        <dbReference type="ARBA" id="ARBA00022694"/>
    </source>
</evidence>
<dbReference type="InterPro" id="IPR051954">
    <property type="entry name" value="tRNA_methyltransferase_THADA"/>
</dbReference>
<feature type="domain" description="DUF2428" evidence="3">
    <location>
        <begin position="553"/>
        <end position="800"/>
    </location>
</feature>
<dbReference type="InterPro" id="IPR056842">
    <property type="entry name" value="THADA-like_TPR_C"/>
</dbReference>
<reference evidence="6" key="1">
    <citation type="submission" date="2025-08" db="UniProtKB">
        <authorList>
            <consortium name="RefSeq"/>
        </authorList>
    </citation>
    <scope>IDENTIFICATION</scope>
</reference>
<dbReference type="Proteomes" id="UP000079169">
    <property type="component" value="Unplaced"/>
</dbReference>